<dbReference type="EC" id="2.7.13.3" evidence="2"/>
<dbReference type="InterPro" id="IPR003661">
    <property type="entry name" value="HisK_dim/P_dom"/>
</dbReference>
<dbReference type="GO" id="GO:0043565">
    <property type="term" value="F:sequence-specific DNA binding"/>
    <property type="evidence" value="ECO:0007669"/>
    <property type="project" value="InterPro"/>
</dbReference>
<dbReference type="PROSITE" id="PS01124">
    <property type="entry name" value="HTH_ARAC_FAMILY_2"/>
    <property type="match status" value="1"/>
</dbReference>
<dbReference type="Gene3D" id="2.60.40.10">
    <property type="entry name" value="Immunoglobulins"/>
    <property type="match status" value="1"/>
</dbReference>
<evidence type="ECO:0000259" key="14">
    <source>
        <dbReference type="PROSITE" id="PS01124"/>
    </source>
</evidence>
<dbReference type="SUPFAM" id="SSF75011">
    <property type="entry name" value="3-carboxy-cis,cis-mucoante lactonizing enzyme"/>
    <property type="match status" value="1"/>
</dbReference>
<dbReference type="PANTHER" id="PTHR43547:SF2">
    <property type="entry name" value="HYBRID SIGNAL TRANSDUCTION HISTIDINE KINASE C"/>
    <property type="match status" value="1"/>
</dbReference>
<dbReference type="SUPFAM" id="SSF52172">
    <property type="entry name" value="CheY-like"/>
    <property type="match status" value="1"/>
</dbReference>
<keyword evidence="4" id="KW-0808">Transferase</keyword>
<dbReference type="FunFam" id="2.60.40.10:FF:000791">
    <property type="entry name" value="Two-component system sensor histidine kinase/response regulator"/>
    <property type="match status" value="1"/>
</dbReference>
<accession>A0A2D0N7T9</accession>
<feature type="signal peptide" evidence="13">
    <location>
        <begin position="1"/>
        <end position="22"/>
    </location>
</feature>
<dbReference type="SUPFAM" id="SSF47384">
    <property type="entry name" value="Homodimeric domain of signal transducing histidine kinase"/>
    <property type="match status" value="1"/>
</dbReference>
<evidence type="ECO:0000256" key="7">
    <source>
        <dbReference type="ARBA" id="ARBA00022840"/>
    </source>
</evidence>
<dbReference type="CDD" id="cd17574">
    <property type="entry name" value="REC_OmpR"/>
    <property type="match status" value="1"/>
</dbReference>
<dbReference type="Pfam" id="PF12833">
    <property type="entry name" value="HTH_18"/>
    <property type="match status" value="1"/>
</dbReference>
<dbReference type="InterPro" id="IPR036097">
    <property type="entry name" value="HisK_dim/P_sf"/>
</dbReference>
<name>A0A2D0N7T9_FLAN2</name>
<evidence type="ECO:0000259" key="15">
    <source>
        <dbReference type="PROSITE" id="PS50109"/>
    </source>
</evidence>
<dbReference type="Pfam" id="PF00072">
    <property type="entry name" value="Response_reg"/>
    <property type="match status" value="1"/>
</dbReference>
<evidence type="ECO:0000256" key="8">
    <source>
        <dbReference type="ARBA" id="ARBA00023012"/>
    </source>
</evidence>
<dbReference type="GO" id="GO:0003700">
    <property type="term" value="F:DNA-binding transcription factor activity"/>
    <property type="evidence" value="ECO:0007669"/>
    <property type="project" value="InterPro"/>
</dbReference>
<feature type="domain" description="Response regulatory" evidence="16">
    <location>
        <begin position="1138"/>
        <end position="1253"/>
    </location>
</feature>
<dbReference type="CDD" id="cd00082">
    <property type="entry name" value="HisKA"/>
    <property type="match status" value="1"/>
</dbReference>
<dbReference type="InterPro" id="IPR009057">
    <property type="entry name" value="Homeodomain-like_sf"/>
</dbReference>
<dbReference type="InterPro" id="IPR011123">
    <property type="entry name" value="Y_Y_Y"/>
</dbReference>
<evidence type="ECO:0000256" key="6">
    <source>
        <dbReference type="ARBA" id="ARBA00022777"/>
    </source>
</evidence>
<keyword evidence="3 12" id="KW-0597">Phosphoprotein</keyword>
<dbReference type="GO" id="GO:0005524">
    <property type="term" value="F:ATP binding"/>
    <property type="evidence" value="ECO:0007669"/>
    <property type="project" value="UniProtKB-KW"/>
</dbReference>
<dbReference type="CDD" id="cd00075">
    <property type="entry name" value="HATPase"/>
    <property type="match status" value="1"/>
</dbReference>
<evidence type="ECO:0000256" key="11">
    <source>
        <dbReference type="ARBA" id="ARBA00023163"/>
    </source>
</evidence>
<protein>
    <recommendedName>
        <fullName evidence="2">histidine kinase</fullName>
        <ecNumber evidence="2">2.7.13.3</ecNumber>
    </recommendedName>
</protein>
<keyword evidence="13" id="KW-0732">Signal</keyword>
<organism evidence="17 18">
    <name type="scientific">Flavilitoribacter nigricans (strain ATCC 23147 / DSM 23189 / NBRC 102662 / NCIMB 1420 / SS-2)</name>
    <name type="common">Lewinella nigricans</name>
    <dbReference type="NCBI Taxonomy" id="1122177"/>
    <lineage>
        <taxon>Bacteria</taxon>
        <taxon>Pseudomonadati</taxon>
        <taxon>Bacteroidota</taxon>
        <taxon>Saprospiria</taxon>
        <taxon>Saprospirales</taxon>
        <taxon>Lewinellaceae</taxon>
        <taxon>Flavilitoribacter</taxon>
    </lineage>
</organism>
<dbReference type="InterPro" id="IPR018062">
    <property type="entry name" value="HTH_AraC-typ_CS"/>
</dbReference>
<evidence type="ECO:0000256" key="12">
    <source>
        <dbReference type="PROSITE-ProRule" id="PRU00169"/>
    </source>
</evidence>
<evidence type="ECO:0000256" key="9">
    <source>
        <dbReference type="ARBA" id="ARBA00023015"/>
    </source>
</evidence>
<dbReference type="FunFam" id="3.30.565.10:FF:000037">
    <property type="entry name" value="Hybrid sensor histidine kinase/response regulator"/>
    <property type="match status" value="1"/>
</dbReference>
<dbReference type="SUPFAM" id="SSF46689">
    <property type="entry name" value="Homeodomain-like"/>
    <property type="match status" value="1"/>
</dbReference>
<dbReference type="InterPro" id="IPR011110">
    <property type="entry name" value="Reg_prop"/>
</dbReference>
<dbReference type="PROSITE" id="PS50109">
    <property type="entry name" value="HIS_KIN"/>
    <property type="match status" value="1"/>
</dbReference>
<dbReference type="Pfam" id="PF07495">
    <property type="entry name" value="Y_Y_Y"/>
    <property type="match status" value="1"/>
</dbReference>
<dbReference type="RefSeq" id="WP_099152129.1">
    <property type="nucleotide sequence ID" value="NZ_PDUD01000025.1"/>
</dbReference>
<dbReference type="PROSITE" id="PS50110">
    <property type="entry name" value="RESPONSE_REGULATORY"/>
    <property type="match status" value="1"/>
</dbReference>
<keyword evidence="6" id="KW-0418">Kinase</keyword>
<dbReference type="OrthoDB" id="717811at2"/>
<keyword evidence="7" id="KW-0067">ATP-binding</keyword>
<dbReference type="SMART" id="SM00342">
    <property type="entry name" value="HTH_ARAC"/>
    <property type="match status" value="1"/>
</dbReference>
<dbReference type="GO" id="GO:0000155">
    <property type="term" value="F:phosphorelay sensor kinase activity"/>
    <property type="evidence" value="ECO:0007669"/>
    <property type="project" value="InterPro"/>
</dbReference>
<feature type="chain" id="PRO_5012271418" description="histidine kinase" evidence="13">
    <location>
        <begin position="23"/>
        <end position="1394"/>
    </location>
</feature>
<dbReference type="InterPro" id="IPR005467">
    <property type="entry name" value="His_kinase_dom"/>
</dbReference>
<comment type="caution">
    <text evidence="17">The sequence shown here is derived from an EMBL/GenBank/DDBJ whole genome shotgun (WGS) entry which is preliminary data.</text>
</comment>
<dbReference type="InterPro" id="IPR036890">
    <property type="entry name" value="HATPase_C_sf"/>
</dbReference>
<dbReference type="Gene3D" id="3.40.50.2300">
    <property type="match status" value="1"/>
</dbReference>
<dbReference type="Gene3D" id="1.10.10.60">
    <property type="entry name" value="Homeodomain-like"/>
    <property type="match status" value="1"/>
</dbReference>
<dbReference type="SMART" id="SM00448">
    <property type="entry name" value="REC"/>
    <property type="match status" value="1"/>
</dbReference>
<evidence type="ECO:0000259" key="16">
    <source>
        <dbReference type="PROSITE" id="PS50110"/>
    </source>
</evidence>
<dbReference type="FunFam" id="1.10.287.130:FF:000045">
    <property type="entry name" value="Two-component system sensor histidine kinase/response regulator"/>
    <property type="match status" value="1"/>
</dbReference>
<dbReference type="Gene3D" id="2.130.10.10">
    <property type="entry name" value="YVTN repeat-like/Quinoprotein amine dehydrogenase"/>
    <property type="match status" value="3"/>
</dbReference>
<feature type="modified residue" description="4-aspartylphosphate" evidence="12">
    <location>
        <position position="1186"/>
    </location>
</feature>
<dbReference type="InterPro" id="IPR001789">
    <property type="entry name" value="Sig_transdc_resp-reg_receiver"/>
</dbReference>
<dbReference type="InterPro" id="IPR015943">
    <property type="entry name" value="WD40/YVTN_repeat-like_dom_sf"/>
</dbReference>
<evidence type="ECO:0000256" key="5">
    <source>
        <dbReference type="ARBA" id="ARBA00022741"/>
    </source>
</evidence>
<dbReference type="Pfam" id="PF07494">
    <property type="entry name" value="Reg_prop"/>
    <property type="match status" value="9"/>
</dbReference>
<evidence type="ECO:0000256" key="10">
    <source>
        <dbReference type="ARBA" id="ARBA00023125"/>
    </source>
</evidence>
<dbReference type="SUPFAM" id="SSF55874">
    <property type="entry name" value="ATPase domain of HSP90 chaperone/DNA topoisomerase II/histidine kinase"/>
    <property type="match status" value="1"/>
</dbReference>
<evidence type="ECO:0000256" key="2">
    <source>
        <dbReference type="ARBA" id="ARBA00012438"/>
    </source>
</evidence>
<dbReference type="PANTHER" id="PTHR43547">
    <property type="entry name" value="TWO-COMPONENT HISTIDINE KINASE"/>
    <property type="match status" value="1"/>
</dbReference>
<gene>
    <name evidence="17" type="ORF">CRP01_21360</name>
</gene>
<dbReference type="SMART" id="SM00387">
    <property type="entry name" value="HATPase_c"/>
    <property type="match status" value="1"/>
</dbReference>
<dbReference type="PROSITE" id="PS00041">
    <property type="entry name" value="HTH_ARAC_FAMILY_1"/>
    <property type="match status" value="1"/>
</dbReference>
<keyword evidence="5" id="KW-0547">Nucleotide-binding</keyword>
<proteinExistence type="predicted"/>
<feature type="domain" description="HTH araC/xylS-type" evidence="14">
    <location>
        <begin position="1285"/>
        <end position="1384"/>
    </location>
</feature>
<dbReference type="InterPro" id="IPR011006">
    <property type="entry name" value="CheY-like_superfamily"/>
</dbReference>
<dbReference type="CDD" id="cd00146">
    <property type="entry name" value="PKD"/>
    <property type="match status" value="1"/>
</dbReference>
<keyword evidence="8" id="KW-0902">Two-component regulatory system</keyword>
<dbReference type="InterPro" id="IPR018060">
    <property type="entry name" value="HTH_AraC"/>
</dbReference>
<reference evidence="17 18" key="1">
    <citation type="submission" date="2017-10" db="EMBL/GenBank/DDBJ databases">
        <title>The draft genome sequence of Lewinella nigricans NBRC 102662.</title>
        <authorList>
            <person name="Wang K."/>
        </authorList>
    </citation>
    <scope>NUCLEOTIDE SEQUENCE [LARGE SCALE GENOMIC DNA]</scope>
    <source>
        <strain evidence="17 18">NBRC 102662</strain>
    </source>
</reference>
<dbReference type="Pfam" id="PF02518">
    <property type="entry name" value="HATPase_c"/>
    <property type="match status" value="1"/>
</dbReference>
<evidence type="ECO:0000256" key="3">
    <source>
        <dbReference type="ARBA" id="ARBA00022553"/>
    </source>
</evidence>
<evidence type="ECO:0000313" key="17">
    <source>
        <dbReference type="EMBL" id="PHN04555.1"/>
    </source>
</evidence>
<dbReference type="PRINTS" id="PR00344">
    <property type="entry name" value="BCTRLSENSOR"/>
</dbReference>
<dbReference type="SUPFAM" id="SSF63829">
    <property type="entry name" value="Calcium-dependent phosphotriesterase"/>
    <property type="match status" value="2"/>
</dbReference>
<dbReference type="Gene3D" id="1.10.287.130">
    <property type="match status" value="1"/>
</dbReference>
<evidence type="ECO:0000256" key="1">
    <source>
        <dbReference type="ARBA" id="ARBA00000085"/>
    </source>
</evidence>
<comment type="catalytic activity">
    <reaction evidence="1">
        <text>ATP + protein L-histidine = ADP + protein N-phospho-L-histidine.</text>
        <dbReference type="EC" id="2.7.13.3"/>
    </reaction>
</comment>
<dbReference type="InterPro" id="IPR004358">
    <property type="entry name" value="Sig_transdc_His_kin-like_C"/>
</dbReference>
<dbReference type="EMBL" id="PDUD01000025">
    <property type="protein sequence ID" value="PHN04555.1"/>
    <property type="molecule type" value="Genomic_DNA"/>
</dbReference>
<sequence>MKHLRPLLLCACIQLALTVLTAQSLDNFSDISYFTSDNGLSQGEVTCIIEDQHGFLWIGTRGGLNRYNGYEFEIFKNETGNPNSLINNSIESLFEDRQGKIWIGTKSGGISCYNPQNSRFTHFHTESRDSNTISDNRVISIAESDNGNIWFGTWYNGLNIYDPQTDSFTLRLPNTQVSDILRDEEGQMWIASNRGLYLFDQFGRQLNHFIQRGNMGDYETIIEDPARKCIWIGTWQAGLVRFDIATQQFHQYKNPRKDRIGQRANIAYALFQDEHNRIWTGTWGGGLYLFDPETTQFTRQELATGPYQHAKKLYSEILCIFQDRSGIIWIGTNGGGLCKVNNNRNRFGLIKGGTNENFPSANPIWSILEDRKGTLWVGTKGNGFLSYSDDGRNFKAVAFQESDPELAFGNRILGGKTLFESRDGRLWAGTHHGLYQIREDDNGYRLERAFSTQGQSIHGRKISSLAETADGSLWVGTQQTGLNRILPGEQPEFRHYRNEKKDGALQSRRVSAMLEDRDEQLWVGTYSGLHLYLPEQDQFRVFTKIPGDMQSLSSNIIICLYEDRRGRLWIGTPNGLNLAIPTQNDWVFWSFQEQNGLPNNYIHGILEDDHGNLWISTNKGISKFNPDEEVFYNYDVNDGLQGNSFSEGAVHRSESGQLFFGGIYGLNYFHPDSIINNPVPPPVFITGLKIFNRNVGVGESFNERVILERSLQETEKITLSHRENVFTLEFTALNFRMPHKNTYRYRLLGLEEDWNDVGRQRNVTYTNLQPGTYTFEVNAANNNQYWPGQVARLQIRVLPPFWATWQAYVLYGLVIIGIFGLYHKVTNRQNQLKRKLELERLERNKDAEVAELKTRFFTNITHELRTPLTLITGPVEELLEQDSLQGKSKSYLVNIHHHTQRLLALVNQLLDFRKAESGNMELKAAPGNFVAFAQEVFLSFQPMADKKSIDFRFEAQPEALHLYFDRDKMEIVLCNLLSNAFKFTPAGKQITMSIRRSTCERIVGTSAFPDGCCEISIKDNGIGMSPDLVEKIFNRFYQIANADSAKMIGTGIGLSLVESIMQLHQGKVEVRAEPERGSEFTLYLPIGSHHLSPDQILPHFKNSEDQSHYPPEKEVAEPQVQEEQLLPPPNGKVHAPATLLLVEDNARIRDFIRSIFCDHYQVLEAENGKIGLQMARDDAPDLIISDVMMPEMDGINFCKQIKEDERTSFIPVILLTARTSNVFKVEGFHSGADAYVTKPFQPTVLRAQVAAMLDARLRLREYFSRKVTLQPSDIEITSEDEQFLKKAIQVVEDNLTNEDLGKDFLAQAMAMSPSSLYRRIKSTTDVSINAFIRSIRLRRAAQLLRNTQYNISEISYQVGFNDLKYFRKCFRKQFGKNPSEYAGQELMSTAPNEE</sequence>
<dbReference type="SMART" id="SM00388">
    <property type="entry name" value="HisKA"/>
    <property type="match status" value="1"/>
</dbReference>
<dbReference type="Gene3D" id="3.30.565.10">
    <property type="entry name" value="Histidine kinase-like ATPase, C-terminal domain"/>
    <property type="match status" value="1"/>
</dbReference>
<evidence type="ECO:0000256" key="13">
    <source>
        <dbReference type="SAM" id="SignalP"/>
    </source>
</evidence>
<keyword evidence="18" id="KW-1185">Reference proteome</keyword>
<dbReference type="Proteomes" id="UP000223913">
    <property type="component" value="Unassembled WGS sequence"/>
</dbReference>
<dbReference type="InterPro" id="IPR013783">
    <property type="entry name" value="Ig-like_fold"/>
</dbReference>
<keyword evidence="11" id="KW-0804">Transcription</keyword>
<evidence type="ECO:0000313" key="18">
    <source>
        <dbReference type="Proteomes" id="UP000223913"/>
    </source>
</evidence>
<dbReference type="Pfam" id="PF00512">
    <property type="entry name" value="HisKA"/>
    <property type="match status" value="1"/>
</dbReference>
<keyword evidence="9" id="KW-0805">Transcription regulation</keyword>
<dbReference type="InterPro" id="IPR003594">
    <property type="entry name" value="HATPase_dom"/>
</dbReference>
<feature type="domain" description="Histidine kinase" evidence="15">
    <location>
        <begin position="859"/>
        <end position="1088"/>
    </location>
</feature>
<keyword evidence="10" id="KW-0238">DNA-binding</keyword>
<evidence type="ECO:0000256" key="4">
    <source>
        <dbReference type="ARBA" id="ARBA00022679"/>
    </source>
</evidence>